<organism evidence="5 6">
    <name type="scientific">Ruthenibacterium intestinale</name>
    <dbReference type="NCBI Taxonomy" id="3133163"/>
    <lineage>
        <taxon>Bacteria</taxon>
        <taxon>Bacillati</taxon>
        <taxon>Bacillota</taxon>
        <taxon>Clostridia</taxon>
        <taxon>Eubacteriales</taxon>
        <taxon>Oscillospiraceae</taxon>
        <taxon>Ruthenibacterium</taxon>
    </lineage>
</organism>
<evidence type="ECO:0000256" key="3">
    <source>
        <dbReference type="SAM" id="Phobius"/>
    </source>
</evidence>
<gene>
    <name evidence="5" type="ORF">WMO24_09935</name>
</gene>
<dbReference type="Proteomes" id="UP001477672">
    <property type="component" value="Unassembled WGS sequence"/>
</dbReference>
<dbReference type="GO" id="GO:0016787">
    <property type="term" value="F:hydrolase activity"/>
    <property type="evidence" value="ECO:0007669"/>
    <property type="project" value="UniProtKB-KW"/>
</dbReference>
<dbReference type="InterPro" id="IPR019079">
    <property type="entry name" value="Capsule_synth_CapA"/>
</dbReference>
<dbReference type="SMART" id="SM00854">
    <property type="entry name" value="PGA_cap"/>
    <property type="match status" value="1"/>
</dbReference>
<evidence type="ECO:0000256" key="2">
    <source>
        <dbReference type="SAM" id="MobiDB-lite"/>
    </source>
</evidence>
<evidence type="ECO:0000259" key="4">
    <source>
        <dbReference type="SMART" id="SM00854"/>
    </source>
</evidence>
<dbReference type="InterPro" id="IPR029052">
    <property type="entry name" value="Metallo-depent_PP-like"/>
</dbReference>
<keyword evidence="5" id="KW-0378">Hydrolase</keyword>
<keyword evidence="3" id="KW-1133">Transmembrane helix</keyword>
<feature type="compositionally biased region" description="Low complexity" evidence="2">
    <location>
        <begin position="51"/>
        <end position="63"/>
    </location>
</feature>
<dbReference type="InterPro" id="IPR052169">
    <property type="entry name" value="CW_Biosynth-Accessory"/>
</dbReference>
<reference evidence="5 6" key="1">
    <citation type="submission" date="2024-03" db="EMBL/GenBank/DDBJ databases">
        <title>Human intestinal bacterial collection.</title>
        <authorList>
            <person name="Pauvert C."/>
            <person name="Hitch T.C.A."/>
            <person name="Clavel T."/>
        </authorList>
    </citation>
    <scope>NUCLEOTIDE SEQUENCE [LARGE SCALE GENOMIC DNA]</scope>
    <source>
        <strain evidence="5 6">CLA-JM-H11</strain>
    </source>
</reference>
<evidence type="ECO:0000256" key="1">
    <source>
        <dbReference type="ARBA" id="ARBA00005662"/>
    </source>
</evidence>
<dbReference type="CDD" id="cd07381">
    <property type="entry name" value="MPP_CapA"/>
    <property type="match status" value="1"/>
</dbReference>
<protein>
    <submittedName>
        <fullName evidence="5">CapA family protein</fullName>
        <ecNumber evidence="5">3.1.-.-</ecNumber>
    </submittedName>
</protein>
<feature type="region of interest" description="Disordered" evidence="2">
    <location>
        <begin position="46"/>
        <end position="68"/>
    </location>
</feature>
<dbReference type="RefSeq" id="WP_349216291.1">
    <property type="nucleotide sequence ID" value="NZ_JBBMFA010000095.1"/>
</dbReference>
<name>A0ABV1GFW2_9FIRM</name>
<dbReference type="Pfam" id="PF09587">
    <property type="entry name" value="PGA_cap"/>
    <property type="match status" value="1"/>
</dbReference>
<evidence type="ECO:0000313" key="6">
    <source>
        <dbReference type="Proteomes" id="UP001477672"/>
    </source>
</evidence>
<dbReference type="PANTHER" id="PTHR33393:SF12">
    <property type="entry name" value="CAPSULE BIOSYNTHESIS PROTEIN CAPA"/>
    <property type="match status" value="1"/>
</dbReference>
<feature type="transmembrane region" description="Helical" evidence="3">
    <location>
        <begin position="12"/>
        <end position="35"/>
    </location>
</feature>
<evidence type="ECO:0000313" key="5">
    <source>
        <dbReference type="EMBL" id="MEQ2520746.1"/>
    </source>
</evidence>
<proteinExistence type="inferred from homology"/>
<dbReference type="SUPFAM" id="SSF56300">
    <property type="entry name" value="Metallo-dependent phosphatases"/>
    <property type="match status" value="1"/>
</dbReference>
<keyword evidence="3" id="KW-0812">Transmembrane</keyword>
<keyword evidence="6" id="KW-1185">Reference proteome</keyword>
<comment type="similarity">
    <text evidence="1">Belongs to the CapA family.</text>
</comment>
<dbReference type="PANTHER" id="PTHR33393">
    <property type="entry name" value="POLYGLUTAMINE SYNTHESIS ACCESSORY PROTEIN RV0574C-RELATED"/>
    <property type="match status" value="1"/>
</dbReference>
<dbReference type="EC" id="3.1.-.-" evidence="5"/>
<sequence length="415" mass="45580">MKRKKSGRGHSRPLGIAFFVAGLLLLTAFILLYAWEWMRAPETQETAADMSETVESAVSSSSEPPQPTVTTLHVSATGDNLIHDGIYLQARQRAGGNGYDFGLLYENVAYFYQNFDINWINQETLVTDELPPSSYPCFCTPGALAQEAYDIGFRVFSLSNNHSYDQGAEGIAATRRFWASMPDDVVTTGLFAGESDYSNIPIQEKDGVKIAYLAYTDSTNGIPTPQNAEANVIYTSQEDVIQMQIELAQTMADVVVVGVHWGTENSHVVNDAQRTLAQKIADWGADIIIGTHPHVVQTIEMLTSAKDGTQVPVAYSLGNFVSTQIQADNLIGILLTFDITKTTQPDGTVSSCVIENVKAIPEVMHYDANFQNARAYLFRDYTDELAASHGNGSMSRAYIQSVLEENIPAEYLVLD</sequence>
<comment type="caution">
    <text evidence="5">The sequence shown here is derived from an EMBL/GenBank/DDBJ whole genome shotgun (WGS) entry which is preliminary data.</text>
</comment>
<accession>A0ABV1GFW2</accession>
<keyword evidence="3" id="KW-0472">Membrane</keyword>
<dbReference type="Gene3D" id="3.60.21.10">
    <property type="match status" value="1"/>
</dbReference>
<feature type="domain" description="Capsule synthesis protein CapA" evidence="4">
    <location>
        <begin position="73"/>
        <end position="324"/>
    </location>
</feature>
<dbReference type="EMBL" id="JBBMFA010000095">
    <property type="protein sequence ID" value="MEQ2520746.1"/>
    <property type="molecule type" value="Genomic_DNA"/>
</dbReference>